<evidence type="ECO:0000313" key="3">
    <source>
        <dbReference type="Proteomes" id="UP001203607"/>
    </source>
</evidence>
<sequence length="319" mass="35330">MNRQLYTSGKFVLRILLLVVCLSFSSCKNQKKQENSVSPILKANVIEIVTDNMDFQMMDTIKSGWNTFRYINNSTQTHFVLINSYPPGKSSKDAEDIIAPIFEAALALINEGKQDEALSVFEQLPEWFKEVQFIGGTGLLSPNSICETTLYLEPGDYMLECYLKMQNGMFHTTMGMTKDLVVSSTKSGNEELKATINLSISSTEGIFTKDSIVGGLQTFSVHFVDQIKHENFVGHDLNLVKIDEGSDLLALEQWMNWATPNGLIEPSPTGFTFLGGVNDMPAGGTGYFTAQLDPGSYALISEVPNATSKGLLRTFEIRK</sequence>
<evidence type="ECO:0000256" key="1">
    <source>
        <dbReference type="SAM" id="SignalP"/>
    </source>
</evidence>
<feature type="chain" id="PRO_5045488268" description="DUF4382 domain-containing protein" evidence="1">
    <location>
        <begin position="29"/>
        <end position="319"/>
    </location>
</feature>
<evidence type="ECO:0000313" key="2">
    <source>
        <dbReference type="EMBL" id="MCL6273420.1"/>
    </source>
</evidence>
<organism evidence="2 3">
    <name type="scientific">Flagellimonas spongiicola</name>
    <dbReference type="NCBI Taxonomy" id="2942208"/>
    <lineage>
        <taxon>Bacteria</taxon>
        <taxon>Pseudomonadati</taxon>
        <taxon>Bacteroidota</taxon>
        <taxon>Flavobacteriia</taxon>
        <taxon>Flavobacteriales</taxon>
        <taxon>Flavobacteriaceae</taxon>
        <taxon>Flagellimonas</taxon>
    </lineage>
</organism>
<protein>
    <recommendedName>
        <fullName evidence="4">DUF4382 domain-containing protein</fullName>
    </recommendedName>
</protein>
<dbReference type="EMBL" id="JAMFMA010000001">
    <property type="protein sequence ID" value="MCL6273420.1"/>
    <property type="molecule type" value="Genomic_DNA"/>
</dbReference>
<keyword evidence="1" id="KW-0732">Signal</keyword>
<dbReference type="Proteomes" id="UP001203607">
    <property type="component" value="Unassembled WGS sequence"/>
</dbReference>
<accession>A0ABT0PPW3</accession>
<reference evidence="2 3" key="1">
    <citation type="submission" date="2022-05" db="EMBL/GenBank/DDBJ databases">
        <authorList>
            <person name="Park J.-S."/>
        </authorList>
    </citation>
    <scope>NUCLEOTIDE SEQUENCE [LARGE SCALE GENOMIC DNA]</scope>
    <source>
        <strain evidence="2 3">2012CJ35-5</strain>
    </source>
</reference>
<keyword evidence="3" id="KW-1185">Reference proteome</keyword>
<name>A0ABT0PPW3_9FLAO</name>
<proteinExistence type="predicted"/>
<dbReference type="PROSITE" id="PS51257">
    <property type="entry name" value="PROKAR_LIPOPROTEIN"/>
    <property type="match status" value="1"/>
</dbReference>
<evidence type="ECO:0008006" key="4">
    <source>
        <dbReference type="Google" id="ProtNLM"/>
    </source>
</evidence>
<comment type="caution">
    <text evidence="2">The sequence shown here is derived from an EMBL/GenBank/DDBJ whole genome shotgun (WGS) entry which is preliminary data.</text>
</comment>
<gene>
    <name evidence="2" type="ORF">M3P19_05325</name>
</gene>
<dbReference type="RefSeq" id="WP_249656597.1">
    <property type="nucleotide sequence ID" value="NZ_JAMFMA010000001.1"/>
</dbReference>
<feature type="signal peptide" evidence="1">
    <location>
        <begin position="1"/>
        <end position="28"/>
    </location>
</feature>